<comment type="caution">
    <text evidence="1">The sequence shown here is derived from an EMBL/GenBank/DDBJ whole genome shotgun (WGS) entry which is preliminary data.</text>
</comment>
<proteinExistence type="predicted"/>
<evidence type="ECO:0000313" key="2">
    <source>
        <dbReference type="Proteomes" id="UP001596915"/>
    </source>
</evidence>
<dbReference type="Proteomes" id="UP001596915">
    <property type="component" value="Unassembled WGS sequence"/>
</dbReference>
<gene>
    <name evidence="1" type="ORF">ACFQ2K_49880</name>
</gene>
<keyword evidence="2" id="KW-1185">Reference proteome</keyword>
<sequence>MSARGRSYRYVGPVELETAVRPGGGGCRISSAADFDSWIAERSAGELAEPFTFVVGMDGALRLAPRRSEHVVCAGGDMVLSAGEISFMREADRWAVGEVSNQSTGYCPDVTSWSAVARALDDVELGRPSGFTHEVVFRRCPGCQEHNIVREDDFVCVFCCSALPAAWNLDRTA</sequence>
<evidence type="ECO:0000313" key="1">
    <source>
        <dbReference type="EMBL" id="MFD0629533.1"/>
    </source>
</evidence>
<name>A0ABW2X952_9ACTN</name>
<reference evidence="2" key="1">
    <citation type="journal article" date="2019" name="Int. J. Syst. Evol. Microbiol.">
        <title>The Global Catalogue of Microorganisms (GCM) 10K type strain sequencing project: providing services to taxonomists for standard genome sequencing and annotation.</title>
        <authorList>
            <consortium name="The Broad Institute Genomics Platform"/>
            <consortium name="The Broad Institute Genome Sequencing Center for Infectious Disease"/>
            <person name="Wu L."/>
            <person name="Ma J."/>
        </authorList>
    </citation>
    <scope>NUCLEOTIDE SEQUENCE [LARGE SCALE GENOMIC DNA]</scope>
    <source>
        <strain evidence="2">JCM 12607</strain>
    </source>
</reference>
<organism evidence="1 2">
    <name type="scientific">Streptomyces sanglieri</name>
    <dbReference type="NCBI Taxonomy" id="193460"/>
    <lineage>
        <taxon>Bacteria</taxon>
        <taxon>Bacillati</taxon>
        <taxon>Actinomycetota</taxon>
        <taxon>Actinomycetes</taxon>
        <taxon>Kitasatosporales</taxon>
        <taxon>Streptomycetaceae</taxon>
        <taxon>Streptomyces</taxon>
    </lineage>
</organism>
<protein>
    <submittedName>
        <fullName evidence="1">Uncharacterized protein</fullName>
    </submittedName>
</protein>
<dbReference type="EMBL" id="JBHTGL010000008">
    <property type="protein sequence ID" value="MFD0629533.1"/>
    <property type="molecule type" value="Genomic_DNA"/>
</dbReference>
<accession>A0ABW2X952</accession>